<dbReference type="GO" id="GO:0000049">
    <property type="term" value="F:tRNA binding"/>
    <property type="evidence" value="ECO:0007669"/>
    <property type="project" value="InterPro"/>
</dbReference>
<evidence type="ECO:0000256" key="8">
    <source>
        <dbReference type="ARBA" id="ARBA00022840"/>
    </source>
</evidence>
<dbReference type="InterPro" id="IPR002319">
    <property type="entry name" value="Phenylalanyl-tRNA_Synthase"/>
</dbReference>
<protein>
    <recommendedName>
        <fullName evidence="13">Phenylalanine--tRNA ligase alpha subunit</fullName>
        <ecNumber evidence="13">6.1.1.20</ecNumber>
    </recommendedName>
    <alternativeName>
        <fullName evidence="13">Phenylalanyl-tRNA synthetase alpha subunit</fullName>
        <shortName evidence="13">PheRS</shortName>
    </alternativeName>
</protein>
<evidence type="ECO:0000256" key="2">
    <source>
        <dbReference type="ARBA" id="ARBA00010207"/>
    </source>
</evidence>
<evidence type="ECO:0000256" key="9">
    <source>
        <dbReference type="ARBA" id="ARBA00022842"/>
    </source>
</evidence>
<evidence type="ECO:0000256" key="10">
    <source>
        <dbReference type="ARBA" id="ARBA00022917"/>
    </source>
</evidence>
<dbReference type="Pfam" id="PF02912">
    <property type="entry name" value="Phe_tRNA-synt_N"/>
    <property type="match status" value="1"/>
</dbReference>
<dbReference type="Proteomes" id="UP000282654">
    <property type="component" value="Unassembled WGS sequence"/>
</dbReference>
<evidence type="ECO:0000256" key="6">
    <source>
        <dbReference type="ARBA" id="ARBA00022723"/>
    </source>
</evidence>
<dbReference type="HAMAP" id="MF_00281">
    <property type="entry name" value="Phe_tRNA_synth_alpha1"/>
    <property type="match status" value="1"/>
</dbReference>
<dbReference type="GO" id="GO:0016740">
    <property type="term" value="F:transferase activity"/>
    <property type="evidence" value="ECO:0007669"/>
    <property type="project" value="UniProtKB-ARBA"/>
</dbReference>
<keyword evidence="10 13" id="KW-0648">Protein biosynthesis</keyword>
<evidence type="ECO:0000256" key="13">
    <source>
        <dbReference type="HAMAP-Rule" id="MF_00281"/>
    </source>
</evidence>
<comment type="cofactor">
    <cofactor evidence="13">
        <name>Mg(2+)</name>
        <dbReference type="ChEBI" id="CHEBI:18420"/>
    </cofactor>
    <text evidence="13">Binds 2 magnesium ions per tetramer.</text>
</comment>
<dbReference type="SUPFAM" id="SSF46589">
    <property type="entry name" value="tRNA-binding arm"/>
    <property type="match status" value="1"/>
</dbReference>
<dbReference type="NCBIfam" id="TIGR00468">
    <property type="entry name" value="pheS"/>
    <property type="match status" value="1"/>
</dbReference>
<feature type="binding site" evidence="13">
    <location>
        <position position="311"/>
    </location>
    <ligand>
        <name>Mg(2+)</name>
        <dbReference type="ChEBI" id="CHEBI:18420"/>
        <note>shared with beta subunit</note>
    </ligand>
</feature>
<evidence type="ECO:0000256" key="5">
    <source>
        <dbReference type="ARBA" id="ARBA00022598"/>
    </source>
</evidence>
<dbReference type="InterPro" id="IPR006195">
    <property type="entry name" value="aa-tRNA-synth_II"/>
</dbReference>
<keyword evidence="6 13" id="KW-0479">Metal-binding</keyword>
<organism evidence="15 16">
    <name type="scientific">Thermodesulfitimonas autotrophica</name>
    <dbReference type="NCBI Taxonomy" id="1894989"/>
    <lineage>
        <taxon>Bacteria</taxon>
        <taxon>Bacillati</taxon>
        <taxon>Bacillota</taxon>
        <taxon>Clostridia</taxon>
        <taxon>Thermoanaerobacterales</taxon>
        <taxon>Thermoanaerobacteraceae</taxon>
        <taxon>Thermodesulfitimonas</taxon>
    </lineage>
</organism>
<evidence type="ECO:0000256" key="3">
    <source>
        <dbReference type="ARBA" id="ARBA00011209"/>
    </source>
</evidence>
<keyword evidence="8 13" id="KW-0067">ATP-binding</keyword>
<evidence type="ECO:0000313" key="15">
    <source>
        <dbReference type="EMBL" id="RPF46664.1"/>
    </source>
</evidence>
<evidence type="ECO:0000256" key="1">
    <source>
        <dbReference type="ARBA" id="ARBA00004496"/>
    </source>
</evidence>
<dbReference type="GO" id="GO:0005524">
    <property type="term" value="F:ATP binding"/>
    <property type="evidence" value="ECO:0007669"/>
    <property type="project" value="UniProtKB-UniRule"/>
</dbReference>
<gene>
    <name evidence="13" type="primary">pheS</name>
    <name evidence="15" type="ORF">EDD75_0915</name>
</gene>
<dbReference type="InterPro" id="IPR022911">
    <property type="entry name" value="Phe_tRNA_ligase_alpha1_bac"/>
</dbReference>
<comment type="similarity">
    <text evidence="2 13">Belongs to the class-II aminoacyl-tRNA synthetase family. Phe-tRNA synthetase alpha subunit type 1 subfamily.</text>
</comment>
<dbReference type="Pfam" id="PF01409">
    <property type="entry name" value="tRNA-synt_2d"/>
    <property type="match status" value="1"/>
</dbReference>
<dbReference type="PANTHER" id="PTHR11538:SF41">
    <property type="entry name" value="PHENYLALANINE--TRNA LIGASE, MITOCHONDRIAL"/>
    <property type="match status" value="1"/>
</dbReference>
<keyword evidence="11 13" id="KW-0030">Aminoacyl-tRNA synthetase</keyword>
<keyword evidence="5 13" id="KW-0436">Ligase</keyword>
<keyword evidence="7 13" id="KW-0547">Nucleotide-binding</keyword>
<dbReference type="PANTHER" id="PTHR11538">
    <property type="entry name" value="PHENYLALANYL-TRNA SYNTHETASE"/>
    <property type="match status" value="1"/>
</dbReference>
<sequence length="396" mass="44309">MRLLPIFAGKGFFILQMRPLKLKLCKMPFDCLLGEKRLLTACEGSSGGGRQVGGLPVLGELESIRTEAERAVAAAASLEEIEAVRVRFLGRKGELTQILRRMGALPAVERPVIGQRANEIKEKLEEALAARAAVLREQELRRRLEAEAVDVTLPGRPVLLGSQHPLNIVREEIEAIFLGLGFSIVQGPEVELDYYNFEALNLPKDHPARDMQDTFFISEEILLRTHTSPVQVRTLERLAPQLPVKIIAPGKVYRRDDDATHSPMFHQVEGLAVDTNIRFSDLKGVLLTFAREMFGPKTRLRLRPSYFPFTEPSAEVDISCVICGGEGCRLCKHTGWLEILGAGMVHPRVLAVSGYDPEQCRGFAFGMGIERIAMLKYGINDIRLFFDNDLRFLTQF</sequence>
<keyword evidence="16" id="KW-1185">Reference proteome</keyword>
<keyword evidence="4 13" id="KW-0963">Cytoplasm</keyword>
<dbReference type="PROSITE" id="PS50862">
    <property type="entry name" value="AA_TRNA_LIGASE_II"/>
    <property type="match status" value="1"/>
</dbReference>
<reference evidence="15 16" key="1">
    <citation type="submission" date="2018-11" db="EMBL/GenBank/DDBJ databases">
        <title>Genomic Encyclopedia of Type Strains, Phase IV (KMG-IV): sequencing the most valuable type-strain genomes for metagenomic binning, comparative biology and taxonomic classification.</title>
        <authorList>
            <person name="Goeker M."/>
        </authorList>
    </citation>
    <scope>NUCLEOTIDE SEQUENCE [LARGE SCALE GENOMIC DNA]</scope>
    <source>
        <strain evidence="15 16">DSM 102936</strain>
    </source>
</reference>
<dbReference type="InterPro" id="IPR045864">
    <property type="entry name" value="aa-tRNA-synth_II/BPL/LPL"/>
</dbReference>
<dbReference type="InterPro" id="IPR004188">
    <property type="entry name" value="Phe-tRNA_ligase_II_N"/>
</dbReference>
<comment type="caution">
    <text evidence="15">The sequence shown here is derived from an EMBL/GenBank/DDBJ whole genome shotgun (WGS) entry which is preliminary data.</text>
</comment>
<dbReference type="GO" id="GO:0000287">
    <property type="term" value="F:magnesium ion binding"/>
    <property type="evidence" value="ECO:0007669"/>
    <property type="project" value="UniProtKB-UniRule"/>
</dbReference>
<dbReference type="SUPFAM" id="SSF55681">
    <property type="entry name" value="Class II aaRS and biotin synthetases"/>
    <property type="match status" value="1"/>
</dbReference>
<name>A0A3N5AP78_9THEO</name>
<accession>A0A3N5AP78</accession>
<keyword evidence="9 13" id="KW-0460">Magnesium</keyword>
<dbReference type="CDD" id="cd00496">
    <property type="entry name" value="PheRS_alpha_core"/>
    <property type="match status" value="1"/>
</dbReference>
<dbReference type="GO" id="GO:0140096">
    <property type="term" value="F:catalytic activity, acting on a protein"/>
    <property type="evidence" value="ECO:0007669"/>
    <property type="project" value="UniProtKB-ARBA"/>
</dbReference>
<dbReference type="FunFam" id="3.30.930.10:FF:000003">
    <property type="entry name" value="Phenylalanine--tRNA ligase alpha subunit"/>
    <property type="match status" value="1"/>
</dbReference>
<dbReference type="EMBL" id="RKRE01000002">
    <property type="protein sequence ID" value="RPF46664.1"/>
    <property type="molecule type" value="Genomic_DNA"/>
</dbReference>
<evidence type="ECO:0000313" key="16">
    <source>
        <dbReference type="Proteomes" id="UP000282654"/>
    </source>
</evidence>
<dbReference type="AlphaFoldDB" id="A0A3N5AP78"/>
<evidence type="ECO:0000256" key="12">
    <source>
        <dbReference type="ARBA" id="ARBA00049255"/>
    </source>
</evidence>
<comment type="subunit">
    <text evidence="3 13">Tetramer of two alpha and two beta subunits.</text>
</comment>
<dbReference type="InterPro" id="IPR010978">
    <property type="entry name" value="tRNA-bd_arm"/>
</dbReference>
<dbReference type="GO" id="GO:0006432">
    <property type="term" value="P:phenylalanyl-tRNA aminoacylation"/>
    <property type="evidence" value="ECO:0007669"/>
    <property type="project" value="UniProtKB-UniRule"/>
</dbReference>
<dbReference type="InterPro" id="IPR004529">
    <property type="entry name" value="Phe-tRNA-synth_IIc_asu"/>
</dbReference>
<evidence type="ECO:0000256" key="4">
    <source>
        <dbReference type="ARBA" id="ARBA00022490"/>
    </source>
</evidence>
<evidence type="ECO:0000259" key="14">
    <source>
        <dbReference type="PROSITE" id="PS50862"/>
    </source>
</evidence>
<evidence type="ECO:0000256" key="11">
    <source>
        <dbReference type="ARBA" id="ARBA00023146"/>
    </source>
</evidence>
<proteinExistence type="inferred from homology"/>
<dbReference type="GO" id="GO:0004826">
    <property type="term" value="F:phenylalanine-tRNA ligase activity"/>
    <property type="evidence" value="ECO:0007669"/>
    <property type="project" value="UniProtKB-UniRule"/>
</dbReference>
<comment type="subcellular location">
    <subcellularLocation>
        <location evidence="1 13">Cytoplasm</location>
    </subcellularLocation>
</comment>
<dbReference type="EC" id="6.1.1.20" evidence="13"/>
<evidence type="ECO:0000256" key="7">
    <source>
        <dbReference type="ARBA" id="ARBA00022741"/>
    </source>
</evidence>
<dbReference type="GO" id="GO:0005737">
    <property type="term" value="C:cytoplasm"/>
    <property type="evidence" value="ECO:0007669"/>
    <property type="project" value="UniProtKB-SubCell"/>
</dbReference>
<feature type="domain" description="Aminoacyl-transfer RNA synthetases class-II family profile" evidence="14">
    <location>
        <begin position="169"/>
        <end position="395"/>
    </location>
</feature>
<comment type="catalytic activity">
    <reaction evidence="12 13">
        <text>tRNA(Phe) + L-phenylalanine + ATP = L-phenylalanyl-tRNA(Phe) + AMP + diphosphate + H(+)</text>
        <dbReference type="Rhea" id="RHEA:19413"/>
        <dbReference type="Rhea" id="RHEA-COMP:9668"/>
        <dbReference type="Rhea" id="RHEA-COMP:9699"/>
        <dbReference type="ChEBI" id="CHEBI:15378"/>
        <dbReference type="ChEBI" id="CHEBI:30616"/>
        <dbReference type="ChEBI" id="CHEBI:33019"/>
        <dbReference type="ChEBI" id="CHEBI:58095"/>
        <dbReference type="ChEBI" id="CHEBI:78442"/>
        <dbReference type="ChEBI" id="CHEBI:78531"/>
        <dbReference type="ChEBI" id="CHEBI:456215"/>
        <dbReference type="EC" id="6.1.1.20"/>
    </reaction>
</comment>
<dbReference type="Gene3D" id="3.30.930.10">
    <property type="entry name" value="Bira Bifunctional Protein, Domain 2"/>
    <property type="match status" value="1"/>
</dbReference>